<accession>A0A914KR86</accession>
<organism evidence="2 3">
    <name type="scientific">Meloidogyne incognita</name>
    <name type="common">Southern root-knot nematode worm</name>
    <name type="synonym">Oxyuris incognita</name>
    <dbReference type="NCBI Taxonomy" id="6306"/>
    <lineage>
        <taxon>Eukaryota</taxon>
        <taxon>Metazoa</taxon>
        <taxon>Ecdysozoa</taxon>
        <taxon>Nematoda</taxon>
        <taxon>Chromadorea</taxon>
        <taxon>Rhabditida</taxon>
        <taxon>Tylenchina</taxon>
        <taxon>Tylenchomorpha</taxon>
        <taxon>Tylenchoidea</taxon>
        <taxon>Meloidogynidae</taxon>
        <taxon>Meloidogyninae</taxon>
        <taxon>Meloidogyne</taxon>
        <taxon>Meloidogyne incognita group</taxon>
    </lineage>
</organism>
<sequence length="80" mass="8878">MAPTGRLQLQLLLANFYNFNSPCQTSTTSTAPARRLQLQQLLPDVYNFNSCCQTSTTSPPPTLMVPRPRHVTLMTPGPNM</sequence>
<feature type="region of interest" description="Disordered" evidence="1">
    <location>
        <begin position="56"/>
        <end position="80"/>
    </location>
</feature>
<proteinExistence type="predicted"/>
<keyword evidence="2" id="KW-1185">Reference proteome</keyword>
<dbReference type="AlphaFoldDB" id="A0A914KR86"/>
<evidence type="ECO:0000256" key="1">
    <source>
        <dbReference type="SAM" id="MobiDB-lite"/>
    </source>
</evidence>
<reference evidence="3" key="1">
    <citation type="submission" date="2022-11" db="UniProtKB">
        <authorList>
            <consortium name="WormBaseParasite"/>
        </authorList>
    </citation>
    <scope>IDENTIFICATION</scope>
</reference>
<evidence type="ECO:0000313" key="3">
    <source>
        <dbReference type="WBParaSite" id="Minc3s00083g04005"/>
    </source>
</evidence>
<dbReference type="WBParaSite" id="Minc3s00083g04005">
    <property type="protein sequence ID" value="Minc3s00083g04005"/>
    <property type="gene ID" value="Minc3s00083g04005"/>
</dbReference>
<protein>
    <submittedName>
        <fullName evidence="3">Uncharacterized protein</fullName>
    </submittedName>
</protein>
<name>A0A914KR86_MELIC</name>
<evidence type="ECO:0000313" key="2">
    <source>
        <dbReference type="Proteomes" id="UP000887563"/>
    </source>
</evidence>
<dbReference type="Proteomes" id="UP000887563">
    <property type="component" value="Unplaced"/>
</dbReference>